<comment type="similarity">
    <text evidence="2">Belongs to the peptidase S1 family.</text>
</comment>
<dbReference type="EMBL" id="OU898276">
    <property type="protein sequence ID" value="CAG9826812.1"/>
    <property type="molecule type" value="Genomic_DNA"/>
</dbReference>
<keyword evidence="14" id="KW-1185">Reference proteome</keyword>
<dbReference type="InterPro" id="IPR033116">
    <property type="entry name" value="TRYPSIN_SER"/>
</dbReference>
<organism evidence="13 14">
    <name type="scientific">Diabrotica balteata</name>
    <name type="common">Banded cucumber beetle</name>
    <dbReference type="NCBI Taxonomy" id="107213"/>
    <lineage>
        <taxon>Eukaryota</taxon>
        <taxon>Metazoa</taxon>
        <taxon>Ecdysozoa</taxon>
        <taxon>Arthropoda</taxon>
        <taxon>Hexapoda</taxon>
        <taxon>Insecta</taxon>
        <taxon>Pterygota</taxon>
        <taxon>Neoptera</taxon>
        <taxon>Endopterygota</taxon>
        <taxon>Coleoptera</taxon>
        <taxon>Polyphaga</taxon>
        <taxon>Cucujiformia</taxon>
        <taxon>Chrysomeloidea</taxon>
        <taxon>Chrysomelidae</taxon>
        <taxon>Galerucinae</taxon>
        <taxon>Diabroticina</taxon>
        <taxon>Diabroticites</taxon>
        <taxon>Diabrotica</taxon>
    </lineage>
</organism>
<reference evidence="13" key="1">
    <citation type="submission" date="2022-01" db="EMBL/GenBank/DDBJ databases">
        <authorList>
            <person name="King R."/>
        </authorList>
    </citation>
    <scope>NUCLEOTIDE SEQUENCE</scope>
</reference>
<dbReference type="InterPro" id="IPR001254">
    <property type="entry name" value="Trypsin_dom"/>
</dbReference>
<dbReference type="InterPro" id="IPR050430">
    <property type="entry name" value="Peptidase_S1"/>
</dbReference>
<keyword evidence="9" id="KW-0325">Glycoprotein</keyword>
<dbReference type="PRINTS" id="PR00722">
    <property type="entry name" value="CHYMOTRYPSIN"/>
</dbReference>
<dbReference type="Proteomes" id="UP001153709">
    <property type="component" value="Chromosome 1"/>
</dbReference>
<feature type="signal peptide" evidence="11">
    <location>
        <begin position="1"/>
        <end position="16"/>
    </location>
</feature>
<feature type="domain" description="Peptidase S1" evidence="12">
    <location>
        <begin position="23"/>
        <end position="245"/>
    </location>
</feature>
<evidence type="ECO:0000256" key="10">
    <source>
        <dbReference type="RuleBase" id="RU363034"/>
    </source>
</evidence>
<dbReference type="InterPro" id="IPR018114">
    <property type="entry name" value="TRYPSIN_HIS"/>
</dbReference>
<evidence type="ECO:0000256" key="1">
    <source>
        <dbReference type="ARBA" id="ARBA00004613"/>
    </source>
</evidence>
<evidence type="ECO:0000256" key="3">
    <source>
        <dbReference type="ARBA" id="ARBA00022525"/>
    </source>
</evidence>
<evidence type="ECO:0000259" key="12">
    <source>
        <dbReference type="PROSITE" id="PS50240"/>
    </source>
</evidence>
<proteinExistence type="inferred from homology"/>
<dbReference type="Pfam" id="PF00089">
    <property type="entry name" value="Trypsin"/>
    <property type="match status" value="1"/>
</dbReference>
<evidence type="ECO:0000256" key="7">
    <source>
        <dbReference type="ARBA" id="ARBA00022825"/>
    </source>
</evidence>
<dbReference type="PROSITE" id="PS50240">
    <property type="entry name" value="TRYPSIN_DOM"/>
    <property type="match status" value="1"/>
</dbReference>
<evidence type="ECO:0000313" key="13">
    <source>
        <dbReference type="EMBL" id="CAG9826812.1"/>
    </source>
</evidence>
<dbReference type="Gene3D" id="2.40.10.10">
    <property type="entry name" value="Trypsin-like serine proteases"/>
    <property type="match status" value="1"/>
</dbReference>
<dbReference type="FunFam" id="2.40.10.10:FF:000054">
    <property type="entry name" value="Complement C1r subcomponent"/>
    <property type="match status" value="1"/>
</dbReference>
<dbReference type="FunFam" id="2.40.10.10:FF:000068">
    <property type="entry name" value="transmembrane protease serine 2"/>
    <property type="match status" value="1"/>
</dbReference>
<dbReference type="InterPro" id="IPR009003">
    <property type="entry name" value="Peptidase_S1_PA"/>
</dbReference>
<keyword evidence="4 10" id="KW-0645">Protease</keyword>
<sequence length="295" mass="33465">MLIFKLLLLSILVVSCDKPKLRIIGGEECKRSYPFMVSIRKRNIHHCAGTLIAPKWVLTAAHCVSKNYLQTAVIGSNYLVPKFDDIFMDVSIINHRTHPNFNEVNFANDIAVMELAEPVRLPSFVQLPNKFLSENIQTYYQKALVMGWGAETEGSNDRSPVLRCVYLSLITIDECRLYYPQNLIKTTHICSLSKNRDACQGDSGGPLLSDDIQYGIVSWGWGCGRYPGVYTKVYHFLHFIEEAIKNDAKNKCNNSVVIFFDAATEVKLLQWFNEIDDDINPLEDESEPDPFSDDG</sequence>
<dbReference type="PANTHER" id="PTHR24276:SF98">
    <property type="entry name" value="FI18310P1-RELATED"/>
    <property type="match status" value="1"/>
</dbReference>
<feature type="chain" id="PRO_5040403505" description="Peptidase S1 domain-containing protein" evidence="11">
    <location>
        <begin position="17"/>
        <end position="295"/>
    </location>
</feature>
<protein>
    <recommendedName>
        <fullName evidence="12">Peptidase S1 domain-containing protein</fullName>
    </recommendedName>
</protein>
<dbReference type="PROSITE" id="PS51257">
    <property type="entry name" value="PROKAR_LIPOPROTEIN"/>
    <property type="match status" value="1"/>
</dbReference>
<evidence type="ECO:0000256" key="4">
    <source>
        <dbReference type="ARBA" id="ARBA00022670"/>
    </source>
</evidence>
<dbReference type="InterPro" id="IPR001314">
    <property type="entry name" value="Peptidase_S1A"/>
</dbReference>
<dbReference type="PROSITE" id="PS00135">
    <property type="entry name" value="TRYPSIN_SER"/>
    <property type="match status" value="1"/>
</dbReference>
<evidence type="ECO:0000256" key="6">
    <source>
        <dbReference type="ARBA" id="ARBA00022801"/>
    </source>
</evidence>
<keyword evidence="7 10" id="KW-0720">Serine protease</keyword>
<keyword evidence="5 11" id="KW-0732">Signal</keyword>
<gene>
    <name evidence="13" type="ORF">DIABBA_LOCUS896</name>
</gene>
<dbReference type="PROSITE" id="PS00134">
    <property type="entry name" value="TRYPSIN_HIS"/>
    <property type="match status" value="1"/>
</dbReference>
<dbReference type="SUPFAM" id="SSF50494">
    <property type="entry name" value="Trypsin-like serine proteases"/>
    <property type="match status" value="1"/>
</dbReference>
<keyword evidence="8" id="KW-1015">Disulfide bond</keyword>
<dbReference type="GO" id="GO:0004252">
    <property type="term" value="F:serine-type endopeptidase activity"/>
    <property type="evidence" value="ECO:0007669"/>
    <property type="project" value="InterPro"/>
</dbReference>
<evidence type="ECO:0000256" key="2">
    <source>
        <dbReference type="ARBA" id="ARBA00007664"/>
    </source>
</evidence>
<evidence type="ECO:0000256" key="11">
    <source>
        <dbReference type="SAM" id="SignalP"/>
    </source>
</evidence>
<evidence type="ECO:0000256" key="9">
    <source>
        <dbReference type="ARBA" id="ARBA00023180"/>
    </source>
</evidence>
<evidence type="ECO:0000256" key="5">
    <source>
        <dbReference type="ARBA" id="ARBA00022729"/>
    </source>
</evidence>
<dbReference type="PANTHER" id="PTHR24276">
    <property type="entry name" value="POLYSERASE-RELATED"/>
    <property type="match status" value="1"/>
</dbReference>
<dbReference type="SMART" id="SM00020">
    <property type="entry name" value="Tryp_SPc"/>
    <property type="match status" value="1"/>
</dbReference>
<keyword evidence="6 10" id="KW-0378">Hydrolase</keyword>
<comment type="subcellular location">
    <subcellularLocation>
        <location evidence="1">Secreted</location>
    </subcellularLocation>
</comment>
<dbReference type="GO" id="GO:0005576">
    <property type="term" value="C:extracellular region"/>
    <property type="evidence" value="ECO:0007669"/>
    <property type="project" value="UniProtKB-SubCell"/>
</dbReference>
<evidence type="ECO:0000313" key="14">
    <source>
        <dbReference type="Proteomes" id="UP001153709"/>
    </source>
</evidence>
<dbReference type="OrthoDB" id="6755574at2759"/>
<evidence type="ECO:0000256" key="8">
    <source>
        <dbReference type="ARBA" id="ARBA00023157"/>
    </source>
</evidence>
<dbReference type="GO" id="GO:0006508">
    <property type="term" value="P:proteolysis"/>
    <property type="evidence" value="ECO:0007669"/>
    <property type="project" value="UniProtKB-KW"/>
</dbReference>
<dbReference type="CDD" id="cd00190">
    <property type="entry name" value="Tryp_SPc"/>
    <property type="match status" value="1"/>
</dbReference>
<dbReference type="AlphaFoldDB" id="A0A9N9SM52"/>
<accession>A0A9N9SM52</accession>
<dbReference type="InterPro" id="IPR043504">
    <property type="entry name" value="Peptidase_S1_PA_chymotrypsin"/>
</dbReference>
<name>A0A9N9SM52_DIABA</name>
<keyword evidence="3" id="KW-0964">Secreted</keyword>